<proteinExistence type="predicted"/>
<organism evidence="1">
    <name type="scientific">Rhizophora mucronata</name>
    <name type="common">Asiatic mangrove</name>
    <dbReference type="NCBI Taxonomy" id="61149"/>
    <lineage>
        <taxon>Eukaryota</taxon>
        <taxon>Viridiplantae</taxon>
        <taxon>Streptophyta</taxon>
        <taxon>Embryophyta</taxon>
        <taxon>Tracheophyta</taxon>
        <taxon>Spermatophyta</taxon>
        <taxon>Magnoliopsida</taxon>
        <taxon>eudicotyledons</taxon>
        <taxon>Gunneridae</taxon>
        <taxon>Pentapetalae</taxon>
        <taxon>rosids</taxon>
        <taxon>fabids</taxon>
        <taxon>Malpighiales</taxon>
        <taxon>Rhizophoraceae</taxon>
        <taxon>Rhizophora</taxon>
    </lineage>
</organism>
<accession>A0A2P2IL07</accession>
<name>A0A2P2IL07_RHIMU</name>
<evidence type="ECO:0000313" key="1">
    <source>
        <dbReference type="EMBL" id="MBW81930.1"/>
    </source>
</evidence>
<sequence>MKWNRIAHHLPSLLQRDQWQSSIHLAFHNLKS</sequence>
<reference evidence="1" key="1">
    <citation type="submission" date="2018-02" db="EMBL/GenBank/DDBJ databases">
        <title>Rhizophora mucronata_Transcriptome.</title>
        <authorList>
            <person name="Meera S.P."/>
            <person name="Sreeshan A."/>
            <person name="Augustine A."/>
        </authorList>
    </citation>
    <scope>NUCLEOTIDE SEQUENCE</scope>
    <source>
        <tissue evidence="1">Leaf</tissue>
    </source>
</reference>
<dbReference type="EMBL" id="GGEC01001447">
    <property type="protein sequence ID" value="MBW81930.1"/>
    <property type="molecule type" value="Transcribed_RNA"/>
</dbReference>
<dbReference type="AlphaFoldDB" id="A0A2P2IL07"/>
<protein>
    <submittedName>
        <fullName evidence="1">Uncharacterized protein</fullName>
    </submittedName>
</protein>